<evidence type="ECO:0008006" key="4">
    <source>
        <dbReference type="Google" id="ProtNLM"/>
    </source>
</evidence>
<feature type="compositionally biased region" description="Basic and acidic residues" evidence="1">
    <location>
        <begin position="586"/>
        <end position="595"/>
    </location>
</feature>
<reference evidence="2" key="1">
    <citation type="submission" date="2022-08" db="EMBL/GenBank/DDBJ databases">
        <title>A Global Phylogenomic Analysis of the Shiitake Genus Lentinula.</title>
        <authorList>
            <consortium name="DOE Joint Genome Institute"/>
            <person name="Sierra-Patev S."/>
            <person name="Min B."/>
            <person name="Naranjo-Ortiz M."/>
            <person name="Looney B."/>
            <person name="Konkel Z."/>
            <person name="Slot J.C."/>
            <person name="Sakamoto Y."/>
            <person name="Steenwyk J.L."/>
            <person name="Rokas A."/>
            <person name="Carro J."/>
            <person name="Camarero S."/>
            <person name="Ferreira P."/>
            <person name="Molpeceres G."/>
            <person name="Ruiz-Duenas F.J."/>
            <person name="Serrano A."/>
            <person name="Henrissat B."/>
            <person name="Drula E."/>
            <person name="Hughes K.W."/>
            <person name="Mata J.L."/>
            <person name="Ishikawa N.K."/>
            <person name="Vargas-Isla R."/>
            <person name="Ushijima S."/>
            <person name="Smith C.A."/>
            <person name="Ahrendt S."/>
            <person name="Andreopoulos W."/>
            <person name="He G."/>
            <person name="Labutti K."/>
            <person name="Lipzen A."/>
            <person name="Ng V."/>
            <person name="Riley R."/>
            <person name="Sandor L."/>
            <person name="Barry K."/>
            <person name="Martinez A.T."/>
            <person name="Xiao Y."/>
            <person name="Gibbons J.G."/>
            <person name="Terashima K."/>
            <person name="Grigoriev I.V."/>
            <person name="Hibbett D.S."/>
        </authorList>
    </citation>
    <scope>NUCLEOTIDE SEQUENCE</scope>
    <source>
        <strain evidence="2">RHP3577 ss4</strain>
    </source>
</reference>
<sequence length="646" mass="70400">MSEPIPPPTYDVSAPLDVTDSADGHSEPQLLIVPTVDTVNFQKGYLGAEDERAAIEGELQIKGAISEVWNKVTVSLRTIETAFDKEIELVICEIILWSRSASPLVTTVPSSLLFSIPLMPDAPQSIVTPCSSLSHILTATLHPVGPDLPVLSKALNIHTKRFTSHLHSVPIAPETHSLDQPARVQAEVPRTIYQVGEPIPVYITIPPPPREIVVEDGLRLRNVKTELVQIIKVKSDDGDDRLMQESSSDPNDDTEGTSTSTITMLAPEKSSQCSKSPVSPPTEECSFRSTLARSGASCRFHSSRPVRLRFVMHQTSPFSSPVNNILTLPSPEYEHLDGDTEYASITQNTLLHSVMFQINVHVSFVHVGTRTERISTISIPVTLLPPSASLPQVGSSTDEAYQKKHDRPPVQTNRYEDDLAPHYTEGEAGPSGLPRGAPPPFEERDAPPPFSSSALEASSSARLPTFLESEREIIIPSDTDQTFTNLPQSMHLVNGEGSLFGFIVSDVFDGHSEDMQRSTTPPPTLEMASHDTDVTQLADIAQPERAIEALGLVLTAQTQREDHASELPPPPPALDDPSDPPPSIDSDFRLPDAPRQRSPPNVPSRLHSTSPVPSSENQVSHGHAPPPYLVPENHAEHVTRPPPYVD</sequence>
<comment type="caution">
    <text evidence="2">The sequence shown here is derived from an EMBL/GenBank/DDBJ whole genome shotgun (WGS) entry which is preliminary data.</text>
</comment>
<protein>
    <recommendedName>
        <fullName evidence="4">Arrestin C-terminal-like domain-containing protein</fullName>
    </recommendedName>
</protein>
<feature type="region of interest" description="Disordered" evidence="1">
    <location>
        <begin position="559"/>
        <end position="646"/>
    </location>
</feature>
<gene>
    <name evidence="2" type="ORF">C8R41DRAFT_882077</name>
</gene>
<dbReference type="EMBL" id="JANVFT010000033">
    <property type="protein sequence ID" value="KAJ4494380.1"/>
    <property type="molecule type" value="Genomic_DNA"/>
</dbReference>
<organism evidence="2 3">
    <name type="scientific">Lentinula lateritia</name>
    <dbReference type="NCBI Taxonomy" id="40482"/>
    <lineage>
        <taxon>Eukaryota</taxon>
        <taxon>Fungi</taxon>
        <taxon>Dikarya</taxon>
        <taxon>Basidiomycota</taxon>
        <taxon>Agaricomycotina</taxon>
        <taxon>Agaricomycetes</taxon>
        <taxon>Agaricomycetidae</taxon>
        <taxon>Agaricales</taxon>
        <taxon>Marasmiineae</taxon>
        <taxon>Omphalotaceae</taxon>
        <taxon>Lentinula</taxon>
    </lineage>
</organism>
<feature type="compositionally biased region" description="Polar residues" evidence="1">
    <location>
        <begin position="606"/>
        <end position="620"/>
    </location>
</feature>
<evidence type="ECO:0000313" key="2">
    <source>
        <dbReference type="EMBL" id="KAJ4494380.1"/>
    </source>
</evidence>
<evidence type="ECO:0000313" key="3">
    <source>
        <dbReference type="Proteomes" id="UP001150217"/>
    </source>
</evidence>
<keyword evidence="3" id="KW-1185">Reference proteome</keyword>
<proteinExistence type="predicted"/>
<feature type="compositionally biased region" description="Pro residues" evidence="1">
    <location>
        <begin position="567"/>
        <end position="583"/>
    </location>
</feature>
<feature type="region of interest" description="Disordered" evidence="1">
    <location>
        <begin position="386"/>
        <end position="461"/>
    </location>
</feature>
<evidence type="ECO:0000256" key="1">
    <source>
        <dbReference type="SAM" id="MobiDB-lite"/>
    </source>
</evidence>
<name>A0ABQ8VHG7_9AGAR</name>
<feature type="compositionally biased region" description="Polar residues" evidence="1">
    <location>
        <begin position="389"/>
        <end position="399"/>
    </location>
</feature>
<feature type="region of interest" description="Disordered" evidence="1">
    <location>
        <begin position="238"/>
        <end position="260"/>
    </location>
</feature>
<dbReference type="Proteomes" id="UP001150217">
    <property type="component" value="Unassembled WGS sequence"/>
</dbReference>
<accession>A0ABQ8VHG7</accession>
<feature type="compositionally biased region" description="Low complexity" evidence="1">
    <location>
        <begin position="451"/>
        <end position="461"/>
    </location>
</feature>